<feature type="region of interest" description="Disordered" evidence="1">
    <location>
        <begin position="1"/>
        <end position="32"/>
    </location>
</feature>
<accession>A0AA41VF33</accession>
<dbReference type="EMBL" id="JAJJMA010207407">
    <property type="protein sequence ID" value="MCL7040009.1"/>
    <property type="molecule type" value="Genomic_DNA"/>
</dbReference>
<feature type="domain" description="GIL1/IRKI C-terminal" evidence="2">
    <location>
        <begin position="226"/>
        <end position="277"/>
    </location>
</feature>
<name>A0AA41VF33_PAPNU</name>
<dbReference type="InterPro" id="IPR056813">
    <property type="entry name" value="GIL1_IRKI_C"/>
</dbReference>
<keyword evidence="4" id="KW-1185">Reference proteome</keyword>
<dbReference type="Pfam" id="PF24994">
    <property type="entry name" value="GIL1_IRKI_C"/>
    <property type="match status" value="1"/>
</dbReference>
<reference evidence="3" key="1">
    <citation type="submission" date="2022-03" db="EMBL/GenBank/DDBJ databases">
        <title>A functionally conserved STORR gene fusion in Papaver species that diverged 16.8 million years ago.</title>
        <authorList>
            <person name="Catania T."/>
        </authorList>
    </citation>
    <scope>NUCLEOTIDE SEQUENCE</scope>
    <source>
        <strain evidence="3">S-191538</strain>
    </source>
</reference>
<dbReference type="Proteomes" id="UP001177140">
    <property type="component" value="Unassembled WGS sequence"/>
</dbReference>
<proteinExistence type="predicted"/>
<dbReference type="InterPro" id="IPR040225">
    <property type="entry name" value="GIL1-like"/>
</dbReference>
<dbReference type="AlphaFoldDB" id="A0AA41VF33"/>
<dbReference type="PANTHER" id="PTHR31161">
    <property type="entry name" value="PROTEIN GRAVITROPIC IN THE LIGHT 1"/>
    <property type="match status" value="1"/>
</dbReference>
<dbReference type="GO" id="GO:0009639">
    <property type="term" value="P:response to red or far red light"/>
    <property type="evidence" value="ECO:0007669"/>
    <property type="project" value="InterPro"/>
</dbReference>
<dbReference type="GO" id="GO:0009959">
    <property type="term" value="P:negative gravitropism"/>
    <property type="evidence" value="ECO:0007669"/>
    <property type="project" value="InterPro"/>
</dbReference>
<evidence type="ECO:0000256" key="1">
    <source>
        <dbReference type="SAM" id="MobiDB-lite"/>
    </source>
</evidence>
<evidence type="ECO:0000313" key="4">
    <source>
        <dbReference type="Proteomes" id="UP001177140"/>
    </source>
</evidence>
<comment type="caution">
    <text evidence="3">The sequence shown here is derived from an EMBL/GenBank/DDBJ whole genome shotgun (WGS) entry which is preliminary data.</text>
</comment>
<evidence type="ECO:0000259" key="2">
    <source>
        <dbReference type="Pfam" id="PF24994"/>
    </source>
</evidence>
<protein>
    <recommendedName>
        <fullName evidence="2">GIL1/IRKI C-terminal domain-containing protein</fullName>
    </recommendedName>
</protein>
<sequence>MKQKLDQIEKENSSLNVKSKPKSSSGGGGSGKEEEKVVLSINLFDSVLRDVCKATHRFCKHLIELMEKVGWDLKLAANSVYPDVEYAKNGHTRYAFLSYVFLEMFRGFDLEGFGIQGGNDDFDSGGGGGGGKRFYLRQFVEHGKVDAMEMLRKNVNCSFAKFCENKYQQLINPTMESSLFKNMDQNEFILNSWKSSASFYESFVDMANLIWMLHKLAFSFDPSVEIFQVEQGVDFSMVYMENIMKKSASIGKTKGKVEFTVIPGFKIGCTVIQSQVYLT</sequence>
<evidence type="ECO:0000313" key="3">
    <source>
        <dbReference type="EMBL" id="MCL7040009.1"/>
    </source>
</evidence>
<gene>
    <name evidence="3" type="ORF">MKW94_016012</name>
</gene>
<organism evidence="3 4">
    <name type="scientific">Papaver nudicaule</name>
    <name type="common">Iceland poppy</name>
    <dbReference type="NCBI Taxonomy" id="74823"/>
    <lineage>
        <taxon>Eukaryota</taxon>
        <taxon>Viridiplantae</taxon>
        <taxon>Streptophyta</taxon>
        <taxon>Embryophyta</taxon>
        <taxon>Tracheophyta</taxon>
        <taxon>Spermatophyta</taxon>
        <taxon>Magnoliopsida</taxon>
        <taxon>Ranunculales</taxon>
        <taxon>Papaveraceae</taxon>
        <taxon>Papaveroideae</taxon>
        <taxon>Papaver</taxon>
    </lineage>
</organism>
<feature type="compositionally biased region" description="Basic and acidic residues" evidence="1">
    <location>
        <begin position="1"/>
        <end position="12"/>
    </location>
</feature>